<organism evidence="1 2">
    <name type="scientific">Racocetra persica</name>
    <dbReference type="NCBI Taxonomy" id="160502"/>
    <lineage>
        <taxon>Eukaryota</taxon>
        <taxon>Fungi</taxon>
        <taxon>Fungi incertae sedis</taxon>
        <taxon>Mucoromycota</taxon>
        <taxon>Glomeromycotina</taxon>
        <taxon>Glomeromycetes</taxon>
        <taxon>Diversisporales</taxon>
        <taxon>Gigasporaceae</taxon>
        <taxon>Racocetra</taxon>
    </lineage>
</organism>
<proteinExistence type="predicted"/>
<dbReference type="Proteomes" id="UP000789920">
    <property type="component" value="Unassembled WGS sequence"/>
</dbReference>
<gene>
    <name evidence="1" type="ORF">RPERSI_LOCUS32570</name>
</gene>
<protein>
    <submittedName>
        <fullName evidence="1">35686_t:CDS:1</fullName>
    </submittedName>
</protein>
<evidence type="ECO:0000313" key="2">
    <source>
        <dbReference type="Proteomes" id="UP000789920"/>
    </source>
</evidence>
<evidence type="ECO:0000313" key="1">
    <source>
        <dbReference type="EMBL" id="CAG8843005.1"/>
    </source>
</evidence>
<dbReference type="EMBL" id="CAJVQC010136544">
    <property type="protein sequence ID" value="CAG8843005.1"/>
    <property type="molecule type" value="Genomic_DNA"/>
</dbReference>
<reference evidence="1" key="1">
    <citation type="submission" date="2021-06" db="EMBL/GenBank/DDBJ databases">
        <authorList>
            <person name="Kallberg Y."/>
            <person name="Tangrot J."/>
            <person name="Rosling A."/>
        </authorList>
    </citation>
    <scope>NUCLEOTIDE SEQUENCE</scope>
    <source>
        <strain evidence="1">MA461A</strain>
    </source>
</reference>
<comment type="caution">
    <text evidence="1">The sequence shown here is derived from an EMBL/GenBank/DDBJ whole genome shotgun (WGS) entry which is preliminary data.</text>
</comment>
<accession>A0ACA9SN23</accession>
<keyword evidence="2" id="KW-1185">Reference proteome</keyword>
<sequence length="60" mass="6842">IENNTLTILDEFLVLTTEKDNNIKGEFTALANRKSITIPLSVYNKNEEAKLQISNSFKKK</sequence>
<feature type="non-terminal residue" evidence="1">
    <location>
        <position position="1"/>
    </location>
</feature>
<name>A0ACA9SN23_9GLOM</name>